<evidence type="ECO:0000256" key="7">
    <source>
        <dbReference type="ARBA" id="ARBA00022779"/>
    </source>
</evidence>
<keyword evidence="11" id="KW-0282">Flagellum</keyword>
<keyword evidence="5 10" id="KW-0145">Chemotaxis</keyword>
<keyword evidence="11" id="KW-0966">Cell projection</keyword>
<dbReference type="GO" id="GO:0005886">
    <property type="term" value="C:plasma membrane"/>
    <property type="evidence" value="ECO:0007669"/>
    <property type="project" value="UniProtKB-SubCell"/>
</dbReference>
<evidence type="ECO:0000313" key="11">
    <source>
        <dbReference type="EMBL" id="PXV93514.1"/>
    </source>
</evidence>
<evidence type="ECO:0000256" key="5">
    <source>
        <dbReference type="ARBA" id="ARBA00022500"/>
    </source>
</evidence>
<evidence type="ECO:0000256" key="10">
    <source>
        <dbReference type="RuleBase" id="RU364125"/>
    </source>
</evidence>
<evidence type="ECO:0000313" key="12">
    <source>
        <dbReference type="Proteomes" id="UP000247523"/>
    </source>
</evidence>
<evidence type="ECO:0000256" key="8">
    <source>
        <dbReference type="ARBA" id="ARBA00022989"/>
    </source>
</evidence>
<comment type="subcellular location">
    <subcellularLocation>
        <location evidence="2">Cell membrane</location>
        <topology evidence="2">Single-pass membrane protein</topology>
    </subcellularLocation>
</comment>
<dbReference type="AlphaFoldDB" id="A0A318EZA9"/>
<keyword evidence="11" id="KW-0969">Cilium</keyword>
<comment type="function">
    <text evidence="1 10">Controls the rotational direction of flagella during chemotaxis.</text>
</comment>
<evidence type="ECO:0000256" key="1">
    <source>
        <dbReference type="ARBA" id="ARBA00002254"/>
    </source>
</evidence>
<dbReference type="GO" id="GO:0009425">
    <property type="term" value="C:bacterial-type flagellum basal body"/>
    <property type="evidence" value="ECO:0007669"/>
    <property type="project" value="InterPro"/>
</dbReference>
<keyword evidence="8" id="KW-1133">Transmembrane helix</keyword>
<proteinExistence type="inferred from homology"/>
<dbReference type="GO" id="GO:0071973">
    <property type="term" value="P:bacterial-type flagellum-dependent cell motility"/>
    <property type="evidence" value="ECO:0007669"/>
    <property type="project" value="InterPro"/>
</dbReference>
<comment type="caution">
    <text evidence="11">The sequence shown here is derived from an EMBL/GenBank/DDBJ whole genome shotgun (WGS) entry which is preliminary data.</text>
</comment>
<sequence>MKKNIFSILILALVIVNLVLTAIMMFSIVPASKKTNALVTKICSVLDLELEANMAETGEENIPIDQIATYDIADKITVNLKKDVDGEEHYAVFSVTLSMDKKNDGYKSYGEKIADKESLIKSEIIDVVSGFTLEEAQSNRDALQEALKQQLDKMFDSDFIIKVAFRDIVFQ</sequence>
<comment type="similarity">
    <text evidence="3 10">Belongs to the FliL family.</text>
</comment>
<evidence type="ECO:0000256" key="9">
    <source>
        <dbReference type="ARBA" id="ARBA00023136"/>
    </source>
</evidence>
<reference evidence="11 12" key="1">
    <citation type="submission" date="2018-05" db="EMBL/GenBank/DDBJ databases">
        <title>Genomic Encyclopedia of Type Strains, Phase IV (KMG-IV): sequencing the most valuable type-strain genomes for metagenomic binning, comparative biology and taxonomic classification.</title>
        <authorList>
            <person name="Goeker M."/>
        </authorList>
    </citation>
    <scope>NUCLEOTIDE SEQUENCE [LARGE SCALE GENOMIC DNA]</scope>
    <source>
        <strain evidence="11 12">DSM 28816</strain>
    </source>
</reference>
<keyword evidence="4 10" id="KW-1003">Cell membrane</keyword>
<evidence type="ECO:0000256" key="6">
    <source>
        <dbReference type="ARBA" id="ARBA00022692"/>
    </source>
</evidence>
<keyword evidence="9 10" id="KW-0472">Membrane</keyword>
<evidence type="ECO:0000256" key="4">
    <source>
        <dbReference type="ARBA" id="ARBA00022475"/>
    </source>
</evidence>
<dbReference type="RefSeq" id="WP_110290537.1">
    <property type="nucleotide sequence ID" value="NZ_QICS01000002.1"/>
</dbReference>
<accession>A0A318EZA9</accession>
<dbReference type="EMBL" id="QICS01000002">
    <property type="protein sequence ID" value="PXV93514.1"/>
    <property type="molecule type" value="Genomic_DNA"/>
</dbReference>
<keyword evidence="7 10" id="KW-0283">Flagellar rotation</keyword>
<dbReference type="Pfam" id="PF03748">
    <property type="entry name" value="FliL"/>
    <property type="match status" value="1"/>
</dbReference>
<protein>
    <recommendedName>
        <fullName evidence="10">Flagellar protein FliL</fullName>
    </recommendedName>
</protein>
<gene>
    <name evidence="11" type="ORF">C8E03_102282</name>
</gene>
<evidence type="ECO:0000256" key="2">
    <source>
        <dbReference type="ARBA" id="ARBA00004162"/>
    </source>
</evidence>
<evidence type="ECO:0000256" key="3">
    <source>
        <dbReference type="ARBA" id="ARBA00008281"/>
    </source>
</evidence>
<dbReference type="GO" id="GO:0006935">
    <property type="term" value="P:chemotaxis"/>
    <property type="evidence" value="ECO:0007669"/>
    <property type="project" value="UniProtKB-KW"/>
</dbReference>
<organism evidence="11 12">
    <name type="scientific">Lachnotalea glycerini</name>
    <dbReference type="NCBI Taxonomy" id="1763509"/>
    <lineage>
        <taxon>Bacteria</taxon>
        <taxon>Bacillati</taxon>
        <taxon>Bacillota</taxon>
        <taxon>Clostridia</taxon>
        <taxon>Lachnospirales</taxon>
        <taxon>Lachnospiraceae</taxon>
        <taxon>Lachnotalea</taxon>
    </lineage>
</organism>
<dbReference type="InterPro" id="IPR005503">
    <property type="entry name" value="FliL"/>
</dbReference>
<name>A0A318EZA9_9FIRM</name>
<dbReference type="Proteomes" id="UP000247523">
    <property type="component" value="Unassembled WGS sequence"/>
</dbReference>
<keyword evidence="6" id="KW-0812">Transmembrane</keyword>